<accession>A0A481YS74</accession>
<evidence type="ECO:0000256" key="1">
    <source>
        <dbReference type="SAM" id="MobiDB-lite"/>
    </source>
</evidence>
<sequence>MEIEIKGSRDLSPKSNIPEDLLRFSKLHLWYKHLPFEGKEFLVFPWTGQQPKNFFEPEVTDQGGLHWWVWYADFIDEIPLDGRGKEIVMQHSVTFNCFLRGLEECGTEKGSTFFRGWYLIKRSYPTMEKVLRKRYPNAKGNSDLCAAIEHNLQLENAKIAAENIYDLMYKECPRWLKTNNTSKKSLMLNECPACRRLIFPSISGGYDPLDSYDLPSMNSFQPEDFLAARRRKKERPLSDDPKNKASSSPTKKGWDFSLFHRSSSPPRNGSPGFTKKSNDSPKKSSFTFKRSSSPKDDSPSFRKKSNSPKDDSPIPRKKNPNDSPTKGPVCQRKKSSSLPRKDSPMITTRSCISPRDYSPTFAAGSNLSPRQDFPMLPREESSLKYENAFKPSPPIPKFKKKRG</sequence>
<dbReference type="EMBL" id="MK500327">
    <property type="protein sequence ID" value="QBK85797.1"/>
    <property type="molecule type" value="Genomic_DNA"/>
</dbReference>
<feature type="compositionally biased region" description="Low complexity" evidence="1">
    <location>
        <begin position="261"/>
        <end position="272"/>
    </location>
</feature>
<evidence type="ECO:0000313" key="2">
    <source>
        <dbReference type="EMBL" id="QBK85797.1"/>
    </source>
</evidence>
<feature type="region of interest" description="Disordered" evidence="1">
    <location>
        <begin position="230"/>
        <end position="403"/>
    </location>
</feature>
<gene>
    <name evidence="2" type="ORF">LCMAC101_03920</name>
</gene>
<proteinExistence type="predicted"/>
<name>A0A481YS74_9VIRU</name>
<protein>
    <submittedName>
        <fullName evidence="2">Uncharacterized protein</fullName>
    </submittedName>
</protein>
<organism evidence="2">
    <name type="scientific">Marseillevirus LCMAC101</name>
    <dbReference type="NCBI Taxonomy" id="2506602"/>
    <lineage>
        <taxon>Viruses</taxon>
        <taxon>Varidnaviria</taxon>
        <taxon>Bamfordvirae</taxon>
        <taxon>Nucleocytoviricota</taxon>
        <taxon>Megaviricetes</taxon>
        <taxon>Pimascovirales</taxon>
        <taxon>Pimascovirales incertae sedis</taxon>
        <taxon>Marseilleviridae</taxon>
    </lineage>
</organism>
<reference evidence="2" key="1">
    <citation type="journal article" date="2019" name="MBio">
        <title>Virus Genomes from Deep Sea Sediments Expand the Ocean Megavirome and Support Independent Origins of Viral Gigantism.</title>
        <authorList>
            <person name="Backstrom D."/>
            <person name="Yutin N."/>
            <person name="Jorgensen S.L."/>
            <person name="Dharamshi J."/>
            <person name="Homa F."/>
            <person name="Zaremba-Niedwiedzka K."/>
            <person name="Spang A."/>
            <person name="Wolf Y.I."/>
            <person name="Koonin E.V."/>
            <person name="Ettema T.J."/>
        </authorList>
    </citation>
    <scope>NUCLEOTIDE SEQUENCE</scope>
</reference>